<dbReference type="InterPro" id="IPR014729">
    <property type="entry name" value="Rossmann-like_a/b/a_fold"/>
</dbReference>
<dbReference type="InterPro" id="IPR006015">
    <property type="entry name" value="Universal_stress_UspA"/>
</dbReference>
<dbReference type="InterPro" id="IPR006016">
    <property type="entry name" value="UspA"/>
</dbReference>
<protein>
    <submittedName>
        <fullName evidence="3">Universal stress protein</fullName>
    </submittedName>
</protein>
<keyword evidence="4" id="KW-1185">Reference proteome</keyword>
<dbReference type="Gene3D" id="3.40.50.620">
    <property type="entry name" value="HUPs"/>
    <property type="match status" value="2"/>
</dbReference>
<evidence type="ECO:0000313" key="4">
    <source>
        <dbReference type="Proteomes" id="UP001501638"/>
    </source>
</evidence>
<feature type="domain" description="UspA" evidence="2">
    <location>
        <begin position="155"/>
        <end position="294"/>
    </location>
</feature>
<evidence type="ECO:0000313" key="3">
    <source>
        <dbReference type="EMBL" id="GAA2436417.1"/>
    </source>
</evidence>
<evidence type="ECO:0000256" key="1">
    <source>
        <dbReference type="ARBA" id="ARBA00008791"/>
    </source>
</evidence>
<name>A0ABP5WUP7_9ACTN</name>
<feature type="domain" description="UspA" evidence="2">
    <location>
        <begin position="1"/>
        <end position="137"/>
    </location>
</feature>
<dbReference type="PRINTS" id="PR01438">
    <property type="entry name" value="UNVRSLSTRESS"/>
</dbReference>
<proteinExistence type="inferred from homology"/>
<comment type="similarity">
    <text evidence="1">Belongs to the universal stress protein A family.</text>
</comment>
<dbReference type="EMBL" id="BAAASZ010000017">
    <property type="protein sequence ID" value="GAA2436417.1"/>
    <property type="molecule type" value="Genomic_DNA"/>
</dbReference>
<organism evidence="3 4">
    <name type="scientific">Streptomyces macrosporus</name>
    <dbReference type="NCBI Taxonomy" id="44032"/>
    <lineage>
        <taxon>Bacteria</taxon>
        <taxon>Bacillati</taxon>
        <taxon>Actinomycetota</taxon>
        <taxon>Actinomycetes</taxon>
        <taxon>Kitasatosporales</taxon>
        <taxon>Streptomycetaceae</taxon>
        <taxon>Streptomyces</taxon>
    </lineage>
</organism>
<dbReference type="RefSeq" id="WP_344321753.1">
    <property type="nucleotide sequence ID" value="NZ_BAAASZ010000017.1"/>
</dbReference>
<dbReference type="PANTHER" id="PTHR46268:SF6">
    <property type="entry name" value="UNIVERSAL STRESS PROTEIN UP12"/>
    <property type="match status" value="1"/>
</dbReference>
<gene>
    <name evidence="3" type="ORF">GCM10010405_19480</name>
</gene>
<dbReference type="Pfam" id="PF00582">
    <property type="entry name" value="Usp"/>
    <property type="match status" value="2"/>
</dbReference>
<accession>A0ABP5WUP7</accession>
<dbReference type="PANTHER" id="PTHR46268">
    <property type="entry name" value="STRESS RESPONSE PROTEIN NHAX"/>
    <property type="match status" value="1"/>
</dbReference>
<dbReference type="SUPFAM" id="SSF52402">
    <property type="entry name" value="Adenine nucleotide alpha hydrolases-like"/>
    <property type="match status" value="2"/>
</dbReference>
<evidence type="ECO:0000259" key="2">
    <source>
        <dbReference type="Pfam" id="PF00582"/>
    </source>
</evidence>
<reference evidence="4" key="1">
    <citation type="journal article" date="2019" name="Int. J. Syst. Evol. Microbiol.">
        <title>The Global Catalogue of Microorganisms (GCM) 10K type strain sequencing project: providing services to taxonomists for standard genome sequencing and annotation.</title>
        <authorList>
            <consortium name="The Broad Institute Genomics Platform"/>
            <consortium name="The Broad Institute Genome Sequencing Center for Infectious Disease"/>
            <person name="Wu L."/>
            <person name="Ma J."/>
        </authorList>
    </citation>
    <scope>NUCLEOTIDE SEQUENCE [LARGE SCALE GENOMIC DNA]</scope>
    <source>
        <strain evidence="4">JCM 6305</strain>
    </source>
</reference>
<dbReference type="Proteomes" id="UP001501638">
    <property type="component" value="Unassembled WGS sequence"/>
</dbReference>
<comment type="caution">
    <text evidence="3">The sequence shown here is derived from an EMBL/GenBank/DDBJ whole genome shotgun (WGS) entry which is preliminary data.</text>
</comment>
<sequence>MTRAVIVGLDGSRESLAAADWAAREAQLRSLPLRLVHVEETESHHPRFVSSLDAEARERWRRVPDEVAAGLSAGHPGLEVVVERAAGRPAEVLREVAAGAGMLVLGSHGRGALAGFLVGSVALSAVAHTRCPLVLVRAGGEREGDGGGRGERGPYRDVVLGVDPSRPNEELVEFAFDAAALRGALLRVVHGWEPPPVYGINPVALGPNPVDDLAGEKEQALAAALRPWREKYPQVEVVEQAVIGRPARHLLEAAEEADLVVVGRHVRRSPLGFHVGPVTHALMHHSPAPVAVVPYH</sequence>